<keyword evidence="1" id="KW-0132">Cell division</keyword>
<dbReference type="KEGG" id="taes:123142591"/>
<reference evidence="7" key="2">
    <citation type="submission" date="2018-10" db="UniProtKB">
        <authorList>
            <consortium name="EnsemblPlants"/>
        </authorList>
    </citation>
    <scope>IDENTIFICATION</scope>
</reference>
<keyword evidence="2 4" id="KW-0195">Cyclin</keyword>
<dbReference type="Pfam" id="PF00134">
    <property type="entry name" value="Cyclin_N"/>
    <property type="match status" value="1"/>
</dbReference>
<reference evidence="7" key="1">
    <citation type="submission" date="2018-08" db="EMBL/GenBank/DDBJ databases">
        <authorList>
            <person name="Rossello M."/>
        </authorList>
    </citation>
    <scope>NUCLEOTIDE SEQUENCE [LARGE SCALE GENOMIC DNA]</scope>
    <source>
        <strain evidence="7">cv. Chinese Spring</strain>
    </source>
</reference>
<dbReference type="Gramene" id="TraesCS6D02G200000.1">
    <property type="protein sequence ID" value="TraesCS6D02G200000.1.cds1"/>
    <property type="gene ID" value="TraesCS6D02G200000"/>
</dbReference>
<dbReference type="Proteomes" id="UP000019116">
    <property type="component" value="Chromosome 6D"/>
</dbReference>
<sequence>MDLMDPFTSELLSGPPIPVALSASSADTTDIDDYLRAINALPALRAADHYSEAALEEPVPSLLLESAVPVSDTTESNNSATRPLLSDYDADFDFNLRKQEMNVEEPPLPHYLKTVQGDRMSPSMRANLVIWMEEFTQYYGLAPGTLHRAVSYVDRVLSEKTLPAAHMEYELRLLGATAAFTAAKYEERDTIFKVNAAKIADDCGFANSREVIDMECKMLAALRYELSGPTAYTFVDHFTRYSNGESDLEVQKLAHLLAEQSLVDYTCLRLMPSAVAASAVFLARLILNPMASQVRKWNREFTELTGYKPRDLILGIESLYMMNPDPRFAILSAFLQEEQEL</sequence>
<dbReference type="OrthoDB" id="5590282at2759"/>
<dbReference type="SMR" id="A0A3B6QHR5"/>
<organism evidence="7">
    <name type="scientific">Triticum aestivum</name>
    <name type="common">Wheat</name>
    <dbReference type="NCBI Taxonomy" id="4565"/>
    <lineage>
        <taxon>Eukaryota</taxon>
        <taxon>Viridiplantae</taxon>
        <taxon>Streptophyta</taxon>
        <taxon>Embryophyta</taxon>
        <taxon>Tracheophyta</taxon>
        <taxon>Spermatophyta</taxon>
        <taxon>Magnoliopsida</taxon>
        <taxon>Liliopsida</taxon>
        <taxon>Poales</taxon>
        <taxon>Poaceae</taxon>
        <taxon>BOP clade</taxon>
        <taxon>Pooideae</taxon>
        <taxon>Triticodae</taxon>
        <taxon>Triticeae</taxon>
        <taxon>Triticinae</taxon>
        <taxon>Triticum</taxon>
    </lineage>
</organism>
<dbReference type="GO" id="GO:0051301">
    <property type="term" value="P:cell division"/>
    <property type="evidence" value="ECO:0007669"/>
    <property type="project" value="UniProtKB-KW"/>
</dbReference>
<evidence type="ECO:0000313" key="8">
    <source>
        <dbReference type="Proteomes" id="UP000019116"/>
    </source>
</evidence>
<name>A0A3B6QHR5_WHEAT</name>
<dbReference type="PROSITE" id="PS00292">
    <property type="entry name" value="CYCLINS"/>
    <property type="match status" value="1"/>
</dbReference>
<gene>
    <name evidence="7" type="primary">LOC123142591</name>
</gene>
<dbReference type="Gene3D" id="1.10.472.10">
    <property type="entry name" value="Cyclin-like"/>
    <property type="match status" value="2"/>
</dbReference>
<evidence type="ECO:0000313" key="7">
    <source>
        <dbReference type="EnsemblPlants" id="TraesCS6D02G200000.1.cds1"/>
    </source>
</evidence>
<evidence type="ECO:0000256" key="4">
    <source>
        <dbReference type="RuleBase" id="RU000383"/>
    </source>
</evidence>
<feature type="domain" description="Cyclin C-terminal" evidence="6">
    <location>
        <begin position="229"/>
        <end position="337"/>
    </location>
</feature>
<dbReference type="Gramene" id="TraesCS6D03G0496300.1">
    <property type="protein sequence ID" value="TraesCS6D03G0496300.1.CDS1"/>
    <property type="gene ID" value="TraesCS6D03G0496300"/>
</dbReference>
<protein>
    <submittedName>
        <fullName evidence="7">Uncharacterized protein</fullName>
    </submittedName>
</protein>
<dbReference type="SMART" id="SM00385">
    <property type="entry name" value="CYCLIN"/>
    <property type="match status" value="2"/>
</dbReference>
<dbReference type="OMA" id="VIWMEEF"/>
<evidence type="ECO:0000256" key="3">
    <source>
        <dbReference type="ARBA" id="ARBA00023306"/>
    </source>
</evidence>
<dbReference type="InterPro" id="IPR048258">
    <property type="entry name" value="Cyclins_cyclin-box"/>
</dbReference>
<dbReference type="EnsemblPlants" id="TraesCS6D02G200000.1">
    <property type="protein sequence ID" value="TraesCS6D02G200000.1.cds1"/>
    <property type="gene ID" value="TraesCS6D02G200000"/>
</dbReference>
<dbReference type="AlphaFoldDB" id="A0A3B6QHR5"/>
<dbReference type="RefSeq" id="XP_044417374.1">
    <property type="nucleotide sequence ID" value="XM_044561439.1"/>
</dbReference>
<dbReference type="InterPro" id="IPR013763">
    <property type="entry name" value="Cyclin-like_dom"/>
</dbReference>
<comment type="similarity">
    <text evidence="4">Belongs to the cyclin family.</text>
</comment>
<dbReference type="GO" id="GO:0005737">
    <property type="term" value="C:cytoplasm"/>
    <property type="evidence" value="ECO:0000318"/>
    <property type="project" value="GO_Central"/>
</dbReference>
<keyword evidence="8" id="KW-1185">Reference proteome</keyword>
<dbReference type="Pfam" id="PF02984">
    <property type="entry name" value="Cyclin_C"/>
    <property type="match status" value="1"/>
</dbReference>
<dbReference type="GO" id="GO:0005634">
    <property type="term" value="C:nucleus"/>
    <property type="evidence" value="ECO:0000318"/>
    <property type="project" value="GO_Central"/>
</dbReference>
<dbReference type="GO" id="GO:0000082">
    <property type="term" value="P:G1/S transition of mitotic cell cycle"/>
    <property type="evidence" value="ECO:0000318"/>
    <property type="project" value="GO_Central"/>
</dbReference>
<evidence type="ECO:0000256" key="1">
    <source>
        <dbReference type="ARBA" id="ARBA00022618"/>
    </source>
</evidence>
<dbReference type="InterPro" id="IPR036915">
    <property type="entry name" value="Cyclin-like_sf"/>
</dbReference>
<dbReference type="STRING" id="4565.A0A3B6QHR5"/>
<dbReference type="InterPro" id="IPR006671">
    <property type="entry name" value="Cyclin_N"/>
</dbReference>
<accession>A0A3B6QHR5</accession>
<dbReference type="SMART" id="SM01332">
    <property type="entry name" value="Cyclin_C"/>
    <property type="match status" value="1"/>
</dbReference>
<evidence type="ECO:0000259" key="5">
    <source>
        <dbReference type="SMART" id="SM00385"/>
    </source>
</evidence>
<feature type="domain" description="Cyclin-like" evidence="5">
    <location>
        <begin position="130"/>
        <end position="220"/>
    </location>
</feature>
<evidence type="ECO:0000259" key="6">
    <source>
        <dbReference type="SMART" id="SM01332"/>
    </source>
</evidence>
<dbReference type="PANTHER" id="PTHR10177">
    <property type="entry name" value="CYCLINS"/>
    <property type="match status" value="1"/>
</dbReference>
<evidence type="ECO:0000256" key="2">
    <source>
        <dbReference type="ARBA" id="ARBA00023127"/>
    </source>
</evidence>
<dbReference type="InterPro" id="IPR004367">
    <property type="entry name" value="Cyclin_C-dom"/>
</dbReference>
<dbReference type="GO" id="GO:0000307">
    <property type="term" value="C:cyclin-dependent protein kinase holoenzyme complex"/>
    <property type="evidence" value="ECO:0000318"/>
    <property type="project" value="GO_Central"/>
</dbReference>
<proteinExistence type="inferred from homology"/>
<dbReference type="SUPFAM" id="SSF47954">
    <property type="entry name" value="Cyclin-like"/>
    <property type="match status" value="2"/>
</dbReference>
<feature type="domain" description="Cyclin-like" evidence="5">
    <location>
        <begin position="233"/>
        <end position="322"/>
    </location>
</feature>
<dbReference type="GO" id="GO:0016538">
    <property type="term" value="F:cyclin-dependent protein serine/threonine kinase regulator activity"/>
    <property type="evidence" value="ECO:0000318"/>
    <property type="project" value="GO_Central"/>
</dbReference>
<keyword evidence="3" id="KW-0131">Cell cycle</keyword>
<dbReference type="InterPro" id="IPR039361">
    <property type="entry name" value="Cyclin"/>
</dbReference>
<dbReference type="GeneID" id="123142591"/>